<comment type="caution">
    <text evidence="2">The sequence shown here is derived from an EMBL/GenBank/DDBJ whole genome shotgun (WGS) entry which is preliminary data.</text>
</comment>
<dbReference type="SUPFAM" id="SSF50475">
    <property type="entry name" value="FMN-binding split barrel"/>
    <property type="match status" value="1"/>
</dbReference>
<keyword evidence="3" id="KW-1185">Reference proteome</keyword>
<dbReference type="Proteomes" id="UP000078532">
    <property type="component" value="Unassembled WGS sequence"/>
</dbReference>
<name>A0A1B7LB37_9FIRM</name>
<dbReference type="OrthoDB" id="1494384at2"/>
<dbReference type="Gene3D" id="2.30.110.10">
    <property type="entry name" value="Electron Transport, Fmn-binding Protein, Chain A"/>
    <property type="match status" value="1"/>
</dbReference>
<organism evidence="2 3">
    <name type="scientific">Desulfotomaculum copahuensis</name>
    <dbReference type="NCBI Taxonomy" id="1838280"/>
    <lineage>
        <taxon>Bacteria</taxon>
        <taxon>Bacillati</taxon>
        <taxon>Bacillota</taxon>
        <taxon>Clostridia</taxon>
        <taxon>Eubacteriales</taxon>
        <taxon>Desulfotomaculaceae</taxon>
        <taxon>Desulfotomaculum</taxon>
    </lineage>
</organism>
<dbReference type="AlphaFoldDB" id="A0A1B7LB37"/>
<dbReference type="EMBL" id="LYVF01000193">
    <property type="protein sequence ID" value="OAT79535.1"/>
    <property type="molecule type" value="Genomic_DNA"/>
</dbReference>
<evidence type="ECO:0000313" key="3">
    <source>
        <dbReference type="Proteomes" id="UP000078532"/>
    </source>
</evidence>
<dbReference type="RefSeq" id="WP_066671246.1">
    <property type="nucleotide sequence ID" value="NZ_LYVF01000193.1"/>
</dbReference>
<dbReference type="InterPro" id="IPR011576">
    <property type="entry name" value="Pyridox_Oxase_N"/>
</dbReference>
<dbReference type="PANTHER" id="PTHR40660">
    <property type="entry name" value="5'-PHOSPHATE OXIDASE PUTATIVE DOMAIN-CONTAINING PROTEIN-RELATED"/>
    <property type="match status" value="1"/>
</dbReference>
<dbReference type="STRING" id="1838280.A6M21_15685"/>
<reference evidence="2 3" key="1">
    <citation type="submission" date="2016-04" db="EMBL/GenBank/DDBJ databases">
        <authorList>
            <person name="Evans L.H."/>
            <person name="Alamgir A."/>
            <person name="Owens N."/>
            <person name="Weber N.D."/>
            <person name="Virtaneva K."/>
            <person name="Barbian K."/>
            <person name="Babar A."/>
            <person name="Rosenke K."/>
        </authorList>
    </citation>
    <scope>NUCLEOTIDE SEQUENCE [LARGE SCALE GENOMIC DNA]</scope>
    <source>
        <strain evidence="2 3">LMa1</strain>
    </source>
</reference>
<gene>
    <name evidence="2" type="ORF">A6M21_15685</name>
</gene>
<evidence type="ECO:0000259" key="1">
    <source>
        <dbReference type="Pfam" id="PF01243"/>
    </source>
</evidence>
<dbReference type="InterPro" id="IPR012349">
    <property type="entry name" value="Split_barrel_FMN-bd"/>
</dbReference>
<feature type="domain" description="Pyridoxamine 5'-phosphate oxidase N-terminal" evidence="1">
    <location>
        <begin position="4"/>
        <end position="122"/>
    </location>
</feature>
<protein>
    <submittedName>
        <fullName evidence="2">Pyridoxamine 5'-phosphate oxidase</fullName>
    </submittedName>
</protein>
<accession>A0A1B7LB37</accession>
<dbReference type="Pfam" id="PF01243">
    <property type="entry name" value="PNPOx_N"/>
    <property type="match status" value="1"/>
</dbReference>
<proteinExistence type="predicted"/>
<evidence type="ECO:0000313" key="2">
    <source>
        <dbReference type="EMBL" id="OAT79535.1"/>
    </source>
</evidence>
<sequence>MSKLTTEVKNVISRQGVFPIATASRDGVPNVVPMTFVKVYDDENLLVVDNFMHKTKQNIESNPYMSICVWDQENKLSYQIKGKVTIHDLGPVFDQARVWVKEKMPALQPKSAVLLKVTNIYVCQPGESLGQEL</sequence>
<dbReference type="PANTHER" id="PTHR40660:SF1">
    <property type="entry name" value="5'-PHOSPHATE OXIDASE PUTATIVE DOMAIN-CONTAINING PROTEIN-RELATED"/>
    <property type="match status" value="1"/>
</dbReference>